<evidence type="ECO:0000313" key="14">
    <source>
        <dbReference type="EMBL" id="AMW35105.1"/>
    </source>
</evidence>
<feature type="site" description="Interacts with tRNA; defines subfamily-specific binding signature" evidence="9">
    <location>
        <position position="299"/>
    </location>
</feature>
<comment type="similarity">
    <text evidence="10">Belongs to the dus family.</text>
</comment>
<feature type="domain" description="DUS-like FMN-binding" evidence="13">
    <location>
        <begin position="14"/>
        <end position="314"/>
    </location>
</feature>
<dbReference type="InterPro" id="IPR035587">
    <property type="entry name" value="DUS-like_FMN-bd"/>
</dbReference>
<comment type="catalytic activity">
    <reaction evidence="9">
        <text>5,6-dihydrouridine(20) in tRNA + NADP(+) = uridine(20) in tRNA + NADPH + H(+)</text>
        <dbReference type="Rhea" id="RHEA:53336"/>
        <dbReference type="Rhea" id="RHEA-COMP:13533"/>
        <dbReference type="Rhea" id="RHEA-COMP:13534"/>
        <dbReference type="ChEBI" id="CHEBI:15378"/>
        <dbReference type="ChEBI" id="CHEBI:57783"/>
        <dbReference type="ChEBI" id="CHEBI:58349"/>
        <dbReference type="ChEBI" id="CHEBI:65315"/>
        <dbReference type="ChEBI" id="CHEBI:74443"/>
        <dbReference type="EC" id="1.3.1.91"/>
    </reaction>
</comment>
<keyword evidence="5 9" id="KW-0819">tRNA processing</keyword>
<dbReference type="PROSITE" id="PS01136">
    <property type="entry name" value="UPF0034"/>
    <property type="match status" value="1"/>
</dbReference>
<evidence type="ECO:0000256" key="11">
    <source>
        <dbReference type="PIRSR" id="PIRSR006621-1"/>
    </source>
</evidence>
<evidence type="ECO:0000256" key="7">
    <source>
        <dbReference type="ARBA" id="ARBA00022884"/>
    </source>
</evidence>
<evidence type="ECO:0000256" key="4">
    <source>
        <dbReference type="ARBA" id="ARBA00022643"/>
    </source>
</evidence>
<dbReference type="HAMAP" id="MF_02041">
    <property type="entry name" value="DusA_subfam"/>
    <property type="match status" value="1"/>
</dbReference>
<feature type="active site" description="Proton donor" evidence="9 11">
    <location>
        <position position="99"/>
    </location>
</feature>
<organism evidence="14 15">
    <name type="scientific">Haematospirillum jordaniae</name>
    <dbReference type="NCBI Taxonomy" id="1549855"/>
    <lineage>
        <taxon>Bacteria</taxon>
        <taxon>Pseudomonadati</taxon>
        <taxon>Pseudomonadota</taxon>
        <taxon>Alphaproteobacteria</taxon>
        <taxon>Rhodospirillales</taxon>
        <taxon>Novispirillaceae</taxon>
        <taxon>Haematospirillum</taxon>
    </lineage>
</organism>
<dbReference type="EMBL" id="CP014525">
    <property type="protein sequence ID" value="AMW35105.1"/>
    <property type="molecule type" value="Genomic_DNA"/>
</dbReference>
<keyword evidence="2 9" id="KW-0820">tRNA-binding</keyword>
<feature type="binding site" evidence="9 12">
    <location>
        <position position="170"/>
    </location>
    <ligand>
        <name>FMN</name>
        <dbReference type="ChEBI" id="CHEBI:58210"/>
    </ligand>
</feature>
<dbReference type="GO" id="GO:0050660">
    <property type="term" value="F:flavin adenine dinucleotide binding"/>
    <property type="evidence" value="ECO:0007669"/>
    <property type="project" value="InterPro"/>
</dbReference>
<comment type="function">
    <text evidence="9">Catalyzes the synthesis of 5,6-dihydrouridine (D), a modified base found in the D-loop of most tRNAs, via the reduction of the C5-C6 double bond in target uridines. Specifically modifies U20 and U20a in tRNAs.</text>
</comment>
<dbReference type="Proteomes" id="UP000076066">
    <property type="component" value="Chromosome"/>
</dbReference>
<feature type="binding site" evidence="9 12">
    <location>
        <begin position="232"/>
        <end position="233"/>
    </location>
    <ligand>
        <name>FMN</name>
        <dbReference type="ChEBI" id="CHEBI:58210"/>
    </ligand>
</feature>
<evidence type="ECO:0000313" key="15">
    <source>
        <dbReference type="Proteomes" id="UP000076066"/>
    </source>
</evidence>
<dbReference type="InterPro" id="IPR013785">
    <property type="entry name" value="Aldolase_TIM"/>
</dbReference>
<comment type="cofactor">
    <cofactor evidence="1 9 10 12">
        <name>FMN</name>
        <dbReference type="ChEBI" id="CHEBI:58210"/>
    </cofactor>
</comment>
<feature type="binding site" evidence="9 12">
    <location>
        <position position="69"/>
    </location>
    <ligand>
        <name>FMN</name>
        <dbReference type="ChEBI" id="CHEBI:58210"/>
    </ligand>
</feature>
<dbReference type="GO" id="GO:0000049">
    <property type="term" value="F:tRNA binding"/>
    <property type="evidence" value="ECO:0007669"/>
    <property type="project" value="UniProtKB-UniRule"/>
</dbReference>
<keyword evidence="12" id="KW-0547">Nucleotide-binding</keyword>
<dbReference type="Gene3D" id="1.20.120.1460">
    <property type="match status" value="1"/>
</dbReference>
<evidence type="ECO:0000256" key="3">
    <source>
        <dbReference type="ARBA" id="ARBA00022630"/>
    </source>
</evidence>
<dbReference type="PIRSF" id="PIRSF006621">
    <property type="entry name" value="Dus"/>
    <property type="match status" value="1"/>
</dbReference>
<feature type="site" description="Interacts with tRNA; defines subfamily-specific binding signature" evidence="9">
    <location>
        <position position="182"/>
    </location>
</feature>
<dbReference type="SUPFAM" id="SSF51395">
    <property type="entry name" value="FMN-linked oxidoreductases"/>
    <property type="match status" value="1"/>
</dbReference>
<evidence type="ECO:0000256" key="6">
    <source>
        <dbReference type="ARBA" id="ARBA00022857"/>
    </source>
</evidence>
<comment type="catalytic activity">
    <reaction evidence="9">
        <text>5,6-dihydrouridine(20) in tRNA + NAD(+) = uridine(20) in tRNA + NADH + H(+)</text>
        <dbReference type="Rhea" id="RHEA:53340"/>
        <dbReference type="Rhea" id="RHEA-COMP:13533"/>
        <dbReference type="Rhea" id="RHEA-COMP:13534"/>
        <dbReference type="ChEBI" id="CHEBI:15378"/>
        <dbReference type="ChEBI" id="CHEBI:57540"/>
        <dbReference type="ChEBI" id="CHEBI:57945"/>
        <dbReference type="ChEBI" id="CHEBI:65315"/>
        <dbReference type="ChEBI" id="CHEBI:74443"/>
        <dbReference type="EC" id="1.3.1.91"/>
    </reaction>
</comment>
<dbReference type="InterPro" id="IPR004653">
    <property type="entry name" value="DusA"/>
</dbReference>
<evidence type="ECO:0000256" key="1">
    <source>
        <dbReference type="ARBA" id="ARBA00001917"/>
    </source>
</evidence>
<comment type="catalytic activity">
    <reaction evidence="9">
        <text>5,6-dihydrouridine(20a) in tRNA + NAD(+) = uridine(20a) in tRNA + NADH + H(+)</text>
        <dbReference type="Rhea" id="RHEA:53348"/>
        <dbReference type="Rhea" id="RHEA-COMP:13535"/>
        <dbReference type="Rhea" id="RHEA-COMP:13536"/>
        <dbReference type="ChEBI" id="CHEBI:15378"/>
        <dbReference type="ChEBI" id="CHEBI:57540"/>
        <dbReference type="ChEBI" id="CHEBI:57945"/>
        <dbReference type="ChEBI" id="CHEBI:65315"/>
        <dbReference type="ChEBI" id="CHEBI:74443"/>
    </reaction>
</comment>
<feature type="binding site" evidence="9 12">
    <location>
        <begin position="210"/>
        <end position="212"/>
    </location>
    <ligand>
        <name>FMN</name>
        <dbReference type="ChEBI" id="CHEBI:58210"/>
    </ligand>
</feature>
<dbReference type="EC" id="1.3.1.91" evidence="9"/>
<name>A0A143DEE0_9PROT</name>
<reference evidence="14 15" key="1">
    <citation type="submission" date="2016-02" db="EMBL/GenBank/DDBJ databases">
        <title>Complete Genome of H5569, the type strain of the newly described species Haematospirillium jordaniae.</title>
        <authorList>
            <person name="Nicholson A.C."/>
            <person name="Humrighouse B.W."/>
            <person name="Loparov V."/>
            <person name="McQuiston J.R."/>
        </authorList>
    </citation>
    <scope>NUCLEOTIDE SEQUENCE [LARGE SCALE GENOMIC DNA]</scope>
    <source>
        <strain evidence="14 15">H5569</strain>
    </source>
</reference>
<dbReference type="GO" id="GO:0102264">
    <property type="term" value="F:tRNA-dihydrouridine20 synthase activity"/>
    <property type="evidence" value="ECO:0007669"/>
    <property type="project" value="UniProtKB-EC"/>
</dbReference>
<dbReference type="InterPro" id="IPR001269">
    <property type="entry name" value="DUS_fam"/>
</dbReference>
<evidence type="ECO:0000256" key="12">
    <source>
        <dbReference type="PIRSR" id="PIRSR006621-2"/>
    </source>
</evidence>
<dbReference type="GO" id="GO:0102266">
    <property type="term" value="F:tRNA-dihydrouridine20a synthase activity"/>
    <property type="evidence" value="ECO:0007669"/>
    <property type="project" value="RHEA"/>
</dbReference>
<dbReference type="Gene3D" id="3.20.20.70">
    <property type="entry name" value="Aldolase class I"/>
    <property type="match status" value="1"/>
</dbReference>
<gene>
    <name evidence="9" type="primary">dusA</name>
    <name evidence="14" type="ORF">AY555_07875</name>
</gene>
<comment type="catalytic activity">
    <reaction evidence="9">
        <text>5,6-dihydrouridine(20a) in tRNA + NADP(+) = uridine(20a) in tRNA + NADPH + H(+)</text>
        <dbReference type="Rhea" id="RHEA:53344"/>
        <dbReference type="Rhea" id="RHEA-COMP:13535"/>
        <dbReference type="Rhea" id="RHEA-COMP:13536"/>
        <dbReference type="ChEBI" id="CHEBI:15378"/>
        <dbReference type="ChEBI" id="CHEBI:57783"/>
        <dbReference type="ChEBI" id="CHEBI:58349"/>
        <dbReference type="ChEBI" id="CHEBI:65315"/>
        <dbReference type="ChEBI" id="CHEBI:74443"/>
    </reaction>
</comment>
<keyword evidence="6 9" id="KW-0521">NADP</keyword>
<keyword evidence="15" id="KW-1185">Reference proteome</keyword>
<evidence type="ECO:0000256" key="9">
    <source>
        <dbReference type="HAMAP-Rule" id="MF_02041"/>
    </source>
</evidence>
<keyword evidence="7 9" id="KW-0694">RNA-binding</keyword>
<dbReference type="STRING" id="1549855.AY555_07875"/>
<dbReference type="RefSeq" id="WP_066135387.1">
    <property type="nucleotide sequence ID" value="NZ_CP014525.1"/>
</dbReference>
<accession>A0A143DEE0</accession>
<comment type="similarity">
    <text evidence="9">Belongs to the Dus family. DusA subfamily.</text>
</comment>
<dbReference type="GO" id="GO:0010181">
    <property type="term" value="F:FMN binding"/>
    <property type="evidence" value="ECO:0007669"/>
    <property type="project" value="UniProtKB-UniRule"/>
</dbReference>
<feature type="binding site" evidence="9 12">
    <location>
        <position position="138"/>
    </location>
    <ligand>
        <name>FMN</name>
        <dbReference type="ChEBI" id="CHEBI:58210"/>
    </ligand>
</feature>
<feature type="site" description="Interacts with tRNA" evidence="9">
    <location>
        <position position="96"/>
    </location>
</feature>
<feature type="site" description="Interacts with tRNA" evidence="9">
    <location>
        <position position="185"/>
    </location>
</feature>
<dbReference type="CDD" id="cd02801">
    <property type="entry name" value="DUS_like_FMN"/>
    <property type="match status" value="1"/>
</dbReference>
<dbReference type="PANTHER" id="PTHR42907">
    <property type="entry name" value="FMN-LINKED OXIDOREDUCTASES SUPERFAMILY PROTEIN"/>
    <property type="match status" value="1"/>
</dbReference>
<keyword evidence="8 9" id="KW-0560">Oxidoreductase</keyword>
<keyword evidence="3 9" id="KW-0285">Flavoprotein</keyword>
<feature type="site" description="Interacts with tRNA; defines subfamily-specific binding signature" evidence="9">
    <location>
        <position position="302"/>
    </location>
</feature>
<dbReference type="NCBIfam" id="NF008774">
    <property type="entry name" value="PRK11815.1"/>
    <property type="match status" value="1"/>
</dbReference>
<evidence type="ECO:0000256" key="8">
    <source>
        <dbReference type="ARBA" id="ARBA00023002"/>
    </source>
</evidence>
<evidence type="ECO:0000259" key="13">
    <source>
        <dbReference type="Pfam" id="PF01207"/>
    </source>
</evidence>
<dbReference type="GeneID" id="53317073"/>
<dbReference type="NCBIfam" id="TIGR00742">
    <property type="entry name" value="yjbN"/>
    <property type="match status" value="1"/>
</dbReference>
<dbReference type="PANTHER" id="PTHR42907:SF1">
    <property type="entry name" value="FMN-LINKED OXIDOREDUCTASES SUPERFAMILY PROTEIN"/>
    <property type="match status" value="1"/>
</dbReference>
<protein>
    <recommendedName>
        <fullName evidence="9">tRNA-dihydrouridine(20/20a) synthase</fullName>
        <ecNumber evidence="9">1.3.1.91</ecNumber>
    </recommendedName>
    <alternativeName>
        <fullName evidence="9">U20-specific dihydrouridine synthase</fullName>
        <shortName evidence="9">U20-specific Dus</shortName>
    </alternativeName>
    <alternativeName>
        <fullName evidence="9">tRNA-dihydrouridine synthase A</fullName>
    </alternativeName>
</protein>
<proteinExistence type="inferred from homology"/>
<dbReference type="AlphaFoldDB" id="A0A143DEE0"/>
<feature type="binding site" evidence="9 12">
    <location>
        <begin position="16"/>
        <end position="18"/>
    </location>
    <ligand>
        <name>FMN</name>
        <dbReference type="ChEBI" id="CHEBI:58210"/>
    </ligand>
</feature>
<evidence type="ECO:0000256" key="10">
    <source>
        <dbReference type="PIRNR" id="PIRNR006621"/>
    </source>
</evidence>
<dbReference type="InterPro" id="IPR018517">
    <property type="entry name" value="tRNA_hU_synthase_CS"/>
</dbReference>
<dbReference type="KEGG" id="hjo:AY555_07875"/>
<dbReference type="Pfam" id="PF01207">
    <property type="entry name" value="Dus"/>
    <property type="match status" value="1"/>
</dbReference>
<sequence>MSKQHTWPDLRLSVAPMMDWTDRHDRVFLRGITKYTRLYTEMVVTGAVLYGDKHRFLDFDPQEHPLALQLGGSDPADLARCTKIADQWGYDEINLNVGCPSDRVSSGRFGACLMATPLLVRDCLNAMQEETDKPVTVKHRIGIDQTDSYDELCRFIETVAGGTCRTFIIHARKAWLNGLSPKQNREVPPLRHDVVHRIKKEFPELQIVLNGGLGSIDECRPHLGILDGCMIGRAAYQTPWILSEADSLLTGDAALQRPDRIQVLERFTPHIKEHLARGVPLHHMTRHVLGLFHGMHGARTWRRYLSENTSSRDAGLDVWERSIDIIRTSTEKAVSEAI</sequence>
<evidence type="ECO:0000256" key="2">
    <source>
        <dbReference type="ARBA" id="ARBA00022555"/>
    </source>
</evidence>
<dbReference type="OrthoDB" id="9783413at2"/>
<keyword evidence="4 9" id="KW-0288">FMN</keyword>
<evidence type="ECO:0000256" key="5">
    <source>
        <dbReference type="ARBA" id="ARBA00022694"/>
    </source>
</evidence>